<dbReference type="InterPro" id="IPR006459">
    <property type="entry name" value="CASP/CASPL"/>
</dbReference>
<comment type="subunit">
    <text evidence="3 8">Homodimer and heterodimers.</text>
</comment>
<organism evidence="10 11">
    <name type="scientific">Protea cynaroides</name>
    <dbReference type="NCBI Taxonomy" id="273540"/>
    <lineage>
        <taxon>Eukaryota</taxon>
        <taxon>Viridiplantae</taxon>
        <taxon>Streptophyta</taxon>
        <taxon>Embryophyta</taxon>
        <taxon>Tracheophyta</taxon>
        <taxon>Spermatophyta</taxon>
        <taxon>Magnoliopsida</taxon>
        <taxon>Proteales</taxon>
        <taxon>Proteaceae</taxon>
        <taxon>Protea</taxon>
    </lineage>
</organism>
<dbReference type="EMBL" id="JAMYWD010000001">
    <property type="protein sequence ID" value="KAJ4980404.1"/>
    <property type="molecule type" value="Genomic_DNA"/>
</dbReference>
<evidence type="ECO:0000256" key="4">
    <source>
        <dbReference type="ARBA" id="ARBA00022475"/>
    </source>
</evidence>
<evidence type="ECO:0000256" key="2">
    <source>
        <dbReference type="ARBA" id="ARBA00007651"/>
    </source>
</evidence>
<evidence type="ECO:0000256" key="3">
    <source>
        <dbReference type="ARBA" id="ARBA00011489"/>
    </source>
</evidence>
<comment type="caution">
    <text evidence="10">The sequence shown here is derived from an EMBL/GenBank/DDBJ whole genome shotgun (WGS) entry which is preliminary data.</text>
</comment>
<proteinExistence type="inferred from homology"/>
<dbReference type="InterPro" id="IPR044173">
    <property type="entry name" value="CASPL"/>
</dbReference>
<dbReference type="AlphaFoldDB" id="A0A9Q0L155"/>
<evidence type="ECO:0000256" key="1">
    <source>
        <dbReference type="ARBA" id="ARBA00004651"/>
    </source>
</evidence>
<dbReference type="GO" id="GO:0005886">
    <property type="term" value="C:plasma membrane"/>
    <property type="evidence" value="ECO:0007669"/>
    <property type="project" value="UniProtKB-SubCell"/>
</dbReference>
<evidence type="ECO:0000313" key="11">
    <source>
        <dbReference type="Proteomes" id="UP001141806"/>
    </source>
</evidence>
<feature type="domain" description="Casparian strip membrane protein" evidence="9">
    <location>
        <begin position="19"/>
        <end position="159"/>
    </location>
</feature>
<comment type="similarity">
    <text evidence="2 8">Belongs to the Casparian strip membrane proteins (CASP) family.</text>
</comment>
<dbReference type="NCBIfam" id="TIGR01569">
    <property type="entry name" value="A_tha_TIGR01569"/>
    <property type="match status" value="1"/>
</dbReference>
<name>A0A9Q0L155_9MAGN</name>
<keyword evidence="6 8" id="KW-1133">Transmembrane helix</keyword>
<feature type="transmembrane region" description="Helical" evidence="8">
    <location>
        <begin position="61"/>
        <end position="83"/>
    </location>
</feature>
<feature type="transmembrane region" description="Helical" evidence="8">
    <location>
        <begin position="21"/>
        <end position="41"/>
    </location>
</feature>
<feature type="transmembrane region" description="Helical" evidence="8">
    <location>
        <begin position="95"/>
        <end position="125"/>
    </location>
</feature>
<evidence type="ECO:0000256" key="5">
    <source>
        <dbReference type="ARBA" id="ARBA00022692"/>
    </source>
</evidence>
<dbReference type="Pfam" id="PF04535">
    <property type="entry name" value="CASP_dom"/>
    <property type="match status" value="1"/>
</dbReference>
<dbReference type="InterPro" id="IPR006702">
    <property type="entry name" value="CASP_dom"/>
</dbReference>
<accession>A0A9Q0L155</accession>
<keyword evidence="11" id="KW-1185">Reference proteome</keyword>
<dbReference type="Proteomes" id="UP001141806">
    <property type="component" value="Unassembled WGS sequence"/>
</dbReference>
<evidence type="ECO:0000256" key="6">
    <source>
        <dbReference type="ARBA" id="ARBA00022989"/>
    </source>
</evidence>
<gene>
    <name evidence="10" type="ORF">NE237_031241</name>
</gene>
<evidence type="ECO:0000256" key="7">
    <source>
        <dbReference type="ARBA" id="ARBA00023136"/>
    </source>
</evidence>
<keyword evidence="5 8" id="KW-0812">Transmembrane</keyword>
<keyword evidence="7 8" id="KW-0472">Membrane</keyword>
<dbReference type="OrthoDB" id="1926504at2759"/>
<evidence type="ECO:0000313" key="10">
    <source>
        <dbReference type="EMBL" id="KAJ4980404.1"/>
    </source>
</evidence>
<protein>
    <recommendedName>
        <fullName evidence="8">CASP-like protein</fullName>
    </recommendedName>
</protein>
<evidence type="ECO:0000256" key="8">
    <source>
        <dbReference type="RuleBase" id="RU361233"/>
    </source>
</evidence>
<sequence>MDNSQKYFEISSEAVSFQLQTVDLFLRFSVFATSLAALLVMGISKETVLTETTELKFFPALIYFEVALCVAGFYAIITLIISFKASGKASPSKFLLCIFAVFDALMIVIVGSATGASAAFGYVGLNGNAEMGWMKMCDVYNEFCRHIAAATAVSLADCIILVMLVFSSAYSLYRLSSPAGGRISNRG</sequence>
<evidence type="ECO:0000259" key="9">
    <source>
        <dbReference type="Pfam" id="PF04535"/>
    </source>
</evidence>
<keyword evidence="4 8" id="KW-1003">Cell membrane</keyword>
<dbReference type="PANTHER" id="PTHR36488:SF8">
    <property type="entry name" value="CASP-LIKE PROTEIN 1U1"/>
    <property type="match status" value="1"/>
</dbReference>
<feature type="transmembrane region" description="Helical" evidence="8">
    <location>
        <begin position="145"/>
        <end position="166"/>
    </location>
</feature>
<comment type="subcellular location">
    <subcellularLocation>
        <location evidence="1 8">Cell membrane</location>
        <topology evidence="1 8">Multi-pass membrane protein</topology>
    </subcellularLocation>
</comment>
<reference evidence="10" key="1">
    <citation type="journal article" date="2023" name="Plant J.">
        <title>The genome of the king protea, Protea cynaroides.</title>
        <authorList>
            <person name="Chang J."/>
            <person name="Duong T.A."/>
            <person name="Schoeman C."/>
            <person name="Ma X."/>
            <person name="Roodt D."/>
            <person name="Barker N."/>
            <person name="Li Z."/>
            <person name="Van de Peer Y."/>
            <person name="Mizrachi E."/>
        </authorList>
    </citation>
    <scope>NUCLEOTIDE SEQUENCE</scope>
    <source>
        <tissue evidence="10">Young leaves</tissue>
    </source>
</reference>
<dbReference type="PANTHER" id="PTHR36488">
    <property type="entry name" value="CASP-LIKE PROTEIN 1U1"/>
    <property type="match status" value="1"/>
</dbReference>